<protein>
    <submittedName>
        <fullName evidence="6">Response regulator receiver domain-containing protein</fullName>
    </submittedName>
</protein>
<keyword evidence="2" id="KW-0805">Transcription regulation</keyword>
<sequence>MMSTEEKDVVFVLDDDEAVRESLKFSLELEGYAVRTCAEGHELLKHPDLARARCLILDYRMPRMDGFEVLDCLVAQRVGVPVILITSNASDALRRRAERVGVHQVLEKPLSDGALMENIQSLLSS</sequence>
<proteinExistence type="predicted"/>
<dbReference type="Proteomes" id="UP000256900">
    <property type="component" value="Unassembled WGS sequence"/>
</dbReference>
<dbReference type="SMART" id="SM00448">
    <property type="entry name" value="REC"/>
    <property type="match status" value="1"/>
</dbReference>
<keyword evidence="3" id="KW-0804">Transcription</keyword>
<evidence type="ECO:0000313" key="6">
    <source>
        <dbReference type="EMBL" id="REF88827.1"/>
    </source>
</evidence>
<keyword evidence="1 4" id="KW-0597">Phosphoprotein</keyword>
<dbReference type="RefSeq" id="WP_245411091.1">
    <property type="nucleotide sequence ID" value="NZ_CP025086.1"/>
</dbReference>
<dbReference type="PROSITE" id="PS50110">
    <property type="entry name" value="RESPONSE_REGULATORY"/>
    <property type="match status" value="1"/>
</dbReference>
<gene>
    <name evidence="6" type="ORF">DES32_0035</name>
</gene>
<evidence type="ECO:0000256" key="3">
    <source>
        <dbReference type="ARBA" id="ARBA00023163"/>
    </source>
</evidence>
<comment type="caution">
    <text evidence="6">The sequence shown here is derived from an EMBL/GenBank/DDBJ whole genome shotgun (WGS) entry which is preliminary data.</text>
</comment>
<dbReference type="AlphaFoldDB" id="A0A3D9Z133"/>
<dbReference type="InterPro" id="IPR001789">
    <property type="entry name" value="Sig_transdc_resp-reg_receiver"/>
</dbReference>
<keyword evidence="7" id="KW-1185">Reference proteome</keyword>
<name>A0A3D9Z133_9HYPH</name>
<reference evidence="6 7" key="1">
    <citation type="submission" date="2018-08" db="EMBL/GenBank/DDBJ databases">
        <title>Genomic Encyclopedia of Type Strains, Phase IV (KMG-IV): sequencing the most valuable type-strain genomes for metagenomic binning, comparative biology and taxonomic classification.</title>
        <authorList>
            <person name="Goeker M."/>
        </authorList>
    </citation>
    <scope>NUCLEOTIDE SEQUENCE [LARGE SCALE GENOMIC DNA]</scope>
    <source>
        <strain evidence="6 7">BW863</strain>
    </source>
</reference>
<dbReference type="Pfam" id="PF00072">
    <property type="entry name" value="Response_reg"/>
    <property type="match status" value="1"/>
</dbReference>
<evidence type="ECO:0000259" key="5">
    <source>
        <dbReference type="PROSITE" id="PS50110"/>
    </source>
</evidence>
<accession>A0A3D9Z133</accession>
<dbReference type="PANTHER" id="PTHR44591">
    <property type="entry name" value="STRESS RESPONSE REGULATOR PROTEIN 1"/>
    <property type="match status" value="1"/>
</dbReference>
<dbReference type="GO" id="GO:0000160">
    <property type="term" value="P:phosphorelay signal transduction system"/>
    <property type="evidence" value="ECO:0007669"/>
    <property type="project" value="InterPro"/>
</dbReference>
<dbReference type="EMBL" id="QUMO01000001">
    <property type="protein sequence ID" value="REF88827.1"/>
    <property type="molecule type" value="Genomic_DNA"/>
</dbReference>
<dbReference type="InterPro" id="IPR050595">
    <property type="entry name" value="Bact_response_regulator"/>
</dbReference>
<evidence type="ECO:0000256" key="1">
    <source>
        <dbReference type="ARBA" id="ARBA00022553"/>
    </source>
</evidence>
<evidence type="ECO:0000256" key="2">
    <source>
        <dbReference type="ARBA" id="ARBA00023015"/>
    </source>
</evidence>
<evidence type="ECO:0000313" key="7">
    <source>
        <dbReference type="Proteomes" id="UP000256900"/>
    </source>
</evidence>
<dbReference type="PANTHER" id="PTHR44591:SF3">
    <property type="entry name" value="RESPONSE REGULATORY DOMAIN-CONTAINING PROTEIN"/>
    <property type="match status" value="1"/>
</dbReference>
<organism evidence="6 7">
    <name type="scientific">Methylovirgula ligni</name>
    <dbReference type="NCBI Taxonomy" id="569860"/>
    <lineage>
        <taxon>Bacteria</taxon>
        <taxon>Pseudomonadati</taxon>
        <taxon>Pseudomonadota</taxon>
        <taxon>Alphaproteobacteria</taxon>
        <taxon>Hyphomicrobiales</taxon>
        <taxon>Beijerinckiaceae</taxon>
        <taxon>Methylovirgula</taxon>
    </lineage>
</organism>
<feature type="domain" description="Response regulatory" evidence="5">
    <location>
        <begin position="9"/>
        <end position="123"/>
    </location>
</feature>
<dbReference type="Gene3D" id="3.40.50.2300">
    <property type="match status" value="1"/>
</dbReference>
<dbReference type="SUPFAM" id="SSF52172">
    <property type="entry name" value="CheY-like"/>
    <property type="match status" value="1"/>
</dbReference>
<evidence type="ECO:0000256" key="4">
    <source>
        <dbReference type="PROSITE-ProRule" id="PRU00169"/>
    </source>
</evidence>
<dbReference type="InterPro" id="IPR011006">
    <property type="entry name" value="CheY-like_superfamily"/>
</dbReference>
<feature type="modified residue" description="4-aspartylphosphate" evidence="4">
    <location>
        <position position="58"/>
    </location>
</feature>